<feature type="transmembrane region" description="Helical" evidence="7">
    <location>
        <begin position="69"/>
        <end position="95"/>
    </location>
</feature>
<feature type="transmembrane region" description="Helical" evidence="7">
    <location>
        <begin position="380"/>
        <end position="402"/>
    </location>
</feature>
<evidence type="ECO:0000256" key="7">
    <source>
        <dbReference type="SAM" id="Phobius"/>
    </source>
</evidence>
<evidence type="ECO:0000256" key="5">
    <source>
        <dbReference type="ARBA" id="ARBA00023136"/>
    </source>
</evidence>
<dbReference type="PRINTS" id="PR01437">
    <property type="entry name" value="NUOXDRDTASE4"/>
</dbReference>
<dbReference type="InterPro" id="IPR003918">
    <property type="entry name" value="NADH_UbQ_OxRdtase"/>
</dbReference>
<feature type="transmembrane region" description="Helical" evidence="7">
    <location>
        <begin position="414"/>
        <end position="433"/>
    </location>
</feature>
<dbReference type="EMBL" id="JBHSBB010000018">
    <property type="protein sequence ID" value="MFC4034800.1"/>
    <property type="molecule type" value="Genomic_DNA"/>
</dbReference>
<dbReference type="NCBIfam" id="TIGR01972">
    <property type="entry name" value="NDH_I_M"/>
    <property type="match status" value="1"/>
</dbReference>
<evidence type="ECO:0000256" key="4">
    <source>
        <dbReference type="ARBA" id="ARBA00022989"/>
    </source>
</evidence>
<feature type="transmembrane region" description="Helical" evidence="7">
    <location>
        <begin position="272"/>
        <end position="293"/>
    </location>
</feature>
<reference evidence="10" key="1">
    <citation type="journal article" date="2019" name="Int. J. Syst. Evol. Microbiol.">
        <title>The Global Catalogue of Microorganisms (GCM) 10K type strain sequencing project: providing services to taxonomists for standard genome sequencing and annotation.</title>
        <authorList>
            <consortium name="The Broad Institute Genomics Platform"/>
            <consortium name="The Broad Institute Genome Sequencing Center for Infectious Disease"/>
            <person name="Wu L."/>
            <person name="Ma J."/>
        </authorList>
    </citation>
    <scope>NUCLEOTIDE SEQUENCE [LARGE SCALE GENOMIC DNA]</scope>
    <source>
        <strain evidence="10">CGMCC 4.7237</strain>
    </source>
</reference>
<dbReference type="PANTHER" id="PTHR43507">
    <property type="entry name" value="NADH-UBIQUINONE OXIDOREDUCTASE CHAIN 4"/>
    <property type="match status" value="1"/>
</dbReference>
<comment type="subcellular location">
    <subcellularLocation>
        <location evidence="1">Endomembrane system</location>
        <topology evidence="1">Multi-pass membrane protein</topology>
    </subcellularLocation>
    <subcellularLocation>
        <location evidence="6">Membrane</location>
        <topology evidence="6">Multi-pass membrane protein</topology>
    </subcellularLocation>
</comment>
<keyword evidence="4 7" id="KW-1133">Transmembrane helix</keyword>
<gene>
    <name evidence="9" type="ORF">ACFO3J_25520</name>
</gene>
<dbReference type="Pfam" id="PF00361">
    <property type="entry name" value="Proton_antipo_M"/>
    <property type="match status" value="1"/>
</dbReference>
<feature type="transmembrane region" description="Helical" evidence="7">
    <location>
        <begin position="29"/>
        <end position="49"/>
    </location>
</feature>
<dbReference type="PANTHER" id="PTHR43507:SF1">
    <property type="entry name" value="NADH-UBIQUINONE OXIDOREDUCTASE CHAIN 4"/>
    <property type="match status" value="1"/>
</dbReference>
<evidence type="ECO:0000256" key="3">
    <source>
        <dbReference type="ARBA" id="ARBA00022692"/>
    </source>
</evidence>
<feature type="transmembrane region" description="Helical" evidence="7">
    <location>
        <begin position="239"/>
        <end position="260"/>
    </location>
</feature>
<keyword evidence="10" id="KW-1185">Reference proteome</keyword>
<evidence type="ECO:0000313" key="9">
    <source>
        <dbReference type="EMBL" id="MFC4034800.1"/>
    </source>
</evidence>
<protein>
    <submittedName>
        <fullName evidence="9">NuoM family protein</fullName>
    </submittedName>
</protein>
<keyword evidence="5 7" id="KW-0472">Membrane</keyword>
<comment type="caution">
    <text evidence="9">The sequence shown here is derived from an EMBL/GenBank/DDBJ whole genome shotgun (WGS) entry which is preliminary data.</text>
</comment>
<name>A0ABV8HRV2_9ACTN</name>
<comment type="similarity">
    <text evidence="2">Belongs to the complex I subunit 4 family.</text>
</comment>
<organism evidence="9 10">
    <name type="scientific">Streptomyces polygonati</name>
    <dbReference type="NCBI Taxonomy" id="1617087"/>
    <lineage>
        <taxon>Bacteria</taxon>
        <taxon>Bacillati</taxon>
        <taxon>Actinomycetota</taxon>
        <taxon>Actinomycetes</taxon>
        <taxon>Kitasatosporales</taxon>
        <taxon>Streptomycetaceae</taxon>
        <taxon>Streptomyces</taxon>
    </lineage>
</organism>
<feature type="transmembrane region" description="Helical" evidence="7">
    <location>
        <begin position="131"/>
        <end position="149"/>
    </location>
</feature>
<feature type="transmembrane region" description="Helical" evidence="7">
    <location>
        <begin position="6"/>
        <end position="22"/>
    </location>
</feature>
<feature type="transmembrane region" description="Helical" evidence="7">
    <location>
        <begin position="341"/>
        <end position="359"/>
    </location>
</feature>
<evidence type="ECO:0000313" key="10">
    <source>
        <dbReference type="Proteomes" id="UP001595765"/>
    </source>
</evidence>
<feature type="transmembrane region" description="Helical" evidence="7">
    <location>
        <begin position="203"/>
        <end position="219"/>
    </location>
</feature>
<feature type="transmembrane region" description="Helical" evidence="7">
    <location>
        <begin position="161"/>
        <end position="183"/>
    </location>
</feature>
<feature type="transmembrane region" description="Helical" evidence="7">
    <location>
        <begin position="465"/>
        <end position="484"/>
    </location>
</feature>
<keyword evidence="3 6" id="KW-0812">Transmembrane</keyword>
<dbReference type="InterPro" id="IPR010227">
    <property type="entry name" value="NADH_Q_OxRdtase_chainM/4"/>
</dbReference>
<evidence type="ECO:0000256" key="6">
    <source>
        <dbReference type="RuleBase" id="RU000320"/>
    </source>
</evidence>
<dbReference type="RefSeq" id="WP_386433657.1">
    <property type="nucleotide sequence ID" value="NZ_JBHSBB010000018.1"/>
</dbReference>
<dbReference type="InterPro" id="IPR001750">
    <property type="entry name" value="ND/Mrp_TM"/>
</dbReference>
<dbReference type="Proteomes" id="UP001595765">
    <property type="component" value="Unassembled WGS sequence"/>
</dbReference>
<proteinExistence type="inferred from homology"/>
<feature type="transmembrane region" description="Helical" evidence="7">
    <location>
        <begin position="300"/>
        <end position="321"/>
    </location>
</feature>
<evidence type="ECO:0000256" key="1">
    <source>
        <dbReference type="ARBA" id="ARBA00004127"/>
    </source>
</evidence>
<sequence length="500" mass="51980">MLTVITFLPLLVCVLLLGPRALPDRVCQWVWIGTAAADLALVVALWAGFDTGGGTQYEQRARWIPGAGVGYHLGVDGLSLPLVAVTCVLFLAVAAHCPRETRRVRSYVCLFLFLQTVCVGLFVALDLILFFVFFDLSIVGMFFVVAGWGHGEKARAAALKFFLYTFTGSLALLLGFIGLYLAASPHTFDIVELARTDPLAGRGTYAALVLLAIGVGLAVKTPTVPFHTWLPPAHSEAPATGSAILAGVLLKMGTYGFLRIAMPLLPGSWRRYALVVIVVGAVSVVHGALVALAQTDFKRMIAYTSVNHMGYVILAVGAAGVLAGTDSRARALAVTGAVTQMVSHGLLTGALFLLSGVLHDRGGTYAIGAYSGLAGPSPRFAALTAVAAFGSLGIPGLSGFVAEFQILTGSLASQATATAIALTGIVLTAALFLRALRRMFLGPEVLPPAVGAGGFGDLAAAESSAVTGLLVLALIIGVLPRFLLDVIEPASRTVVGLVAR</sequence>
<accession>A0ABV8HRV2</accession>
<evidence type="ECO:0000259" key="8">
    <source>
        <dbReference type="Pfam" id="PF00361"/>
    </source>
</evidence>
<feature type="transmembrane region" description="Helical" evidence="7">
    <location>
        <begin position="107"/>
        <end position="125"/>
    </location>
</feature>
<feature type="domain" description="NADH:quinone oxidoreductase/Mrp antiporter transmembrane" evidence="8">
    <location>
        <begin position="124"/>
        <end position="428"/>
    </location>
</feature>
<evidence type="ECO:0000256" key="2">
    <source>
        <dbReference type="ARBA" id="ARBA00009025"/>
    </source>
</evidence>